<sequence length="193" mass="22048">MSSEALRRVFCRMVARCFVAVTDGDIIFDDGNIDGRTLSMPEVSGGLSCDPTSGGSQSSTSIEQSSIRYTYNHFGEFLVVCDTSRSKAKKDFNFKGISVISHIGRTLFRIKFDSAADANFFVSYDFVLLGYKAFIPRSFVYSYGVVRGIPFWYTDEYIKKRPEQCNMYPQRTLLDHTDNVTIWRIQELKRKLT</sequence>
<proteinExistence type="predicted"/>
<reference evidence="1 2" key="1">
    <citation type="journal article" date="2015" name="Nat. Commun.">
        <title>Lucilia cuprina genome unlocks parasitic fly biology to underpin future interventions.</title>
        <authorList>
            <person name="Anstead C.A."/>
            <person name="Korhonen P.K."/>
            <person name="Young N.D."/>
            <person name="Hall R.S."/>
            <person name="Jex A.R."/>
            <person name="Murali S.C."/>
            <person name="Hughes D.S."/>
            <person name="Lee S.F."/>
            <person name="Perry T."/>
            <person name="Stroehlein A.J."/>
            <person name="Ansell B.R."/>
            <person name="Breugelmans B."/>
            <person name="Hofmann A."/>
            <person name="Qu J."/>
            <person name="Dugan S."/>
            <person name="Lee S.L."/>
            <person name="Chao H."/>
            <person name="Dinh H."/>
            <person name="Han Y."/>
            <person name="Doddapaneni H.V."/>
            <person name="Worley K.C."/>
            <person name="Muzny D.M."/>
            <person name="Ioannidis P."/>
            <person name="Waterhouse R.M."/>
            <person name="Zdobnov E.M."/>
            <person name="James P.J."/>
            <person name="Bagnall N.H."/>
            <person name="Kotze A.C."/>
            <person name="Gibbs R.A."/>
            <person name="Richards S."/>
            <person name="Batterham P."/>
            <person name="Gasser R.B."/>
        </authorList>
    </citation>
    <scope>NUCLEOTIDE SEQUENCE [LARGE SCALE GENOMIC DNA]</scope>
    <source>
        <strain evidence="1 2">LS</strain>
        <tissue evidence="1">Full body</tissue>
    </source>
</reference>
<evidence type="ECO:0000313" key="1">
    <source>
        <dbReference type="EMBL" id="KNC26111.1"/>
    </source>
</evidence>
<keyword evidence="2" id="KW-1185">Reference proteome</keyword>
<evidence type="ECO:0000313" key="2">
    <source>
        <dbReference type="Proteomes" id="UP000037069"/>
    </source>
</evidence>
<name>A0A0L0C1I2_LUCCU</name>
<dbReference type="Proteomes" id="UP000037069">
    <property type="component" value="Unassembled WGS sequence"/>
</dbReference>
<comment type="caution">
    <text evidence="1">The sequence shown here is derived from an EMBL/GenBank/DDBJ whole genome shotgun (WGS) entry which is preliminary data.</text>
</comment>
<dbReference type="EMBL" id="JRES01001015">
    <property type="protein sequence ID" value="KNC26111.1"/>
    <property type="molecule type" value="Genomic_DNA"/>
</dbReference>
<organism evidence="1 2">
    <name type="scientific">Lucilia cuprina</name>
    <name type="common">Green bottle fly</name>
    <name type="synonym">Australian sheep blowfly</name>
    <dbReference type="NCBI Taxonomy" id="7375"/>
    <lineage>
        <taxon>Eukaryota</taxon>
        <taxon>Metazoa</taxon>
        <taxon>Ecdysozoa</taxon>
        <taxon>Arthropoda</taxon>
        <taxon>Hexapoda</taxon>
        <taxon>Insecta</taxon>
        <taxon>Pterygota</taxon>
        <taxon>Neoptera</taxon>
        <taxon>Endopterygota</taxon>
        <taxon>Diptera</taxon>
        <taxon>Brachycera</taxon>
        <taxon>Muscomorpha</taxon>
        <taxon>Oestroidea</taxon>
        <taxon>Calliphoridae</taxon>
        <taxon>Luciliinae</taxon>
        <taxon>Lucilia</taxon>
    </lineage>
</organism>
<protein>
    <submittedName>
        <fullName evidence="1">Uncharacterized protein</fullName>
    </submittedName>
</protein>
<gene>
    <name evidence="1" type="ORF">FF38_11006</name>
</gene>
<dbReference type="AlphaFoldDB" id="A0A0L0C1I2"/>
<accession>A0A0L0C1I2</accession>